<evidence type="ECO:0000256" key="2">
    <source>
        <dbReference type="ARBA" id="ARBA00008520"/>
    </source>
</evidence>
<dbReference type="PANTHER" id="PTHR43649:SF34">
    <property type="entry name" value="ABC TRANSPORTER PERIPLASMIC-BINDING PROTEIN YCJN-RELATED"/>
    <property type="match status" value="1"/>
</dbReference>
<evidence type="ECO:0000256" key="3">
    <source>
        <dbReference type="ARBA" id="ARBA00022448"/>
    </source>
</evidence>
<keyword evidence="4" id="KW-0732">Signal</keyword>
<dbReference type="GO" id="GO:0042597">
    <property type="term" value="C:periplasmic space"/>
    <property type="evidence" value="ECO:0007669"/>
    <property type="project" value="UniProtKB-SubCell"/>
</dbReference>
<dbReference type="InterPro" id="IPR050490">
    <property type="entry name" value="Bact_solute-bd_prot1"/>
</dbReference>
<evidence type="ECO:0000256" key="4">
    <source>
        <dbReference type="ARBA" id="ARBA00022729"/>
    </source>
</evidence>
<comment type="similarity">
    <text evidence="2">Belongs to the bacterial solute-binding protein 1 family.</text>
</comment>
<name>E0RR26_WINT6</name>
<dbReference type="Gene3D" id="3.40.190.10">
    <property type="entry name" value="Periplasmic binding protein-like II"/>
    <property type="match status" value="1"/>
</dbReference>
<gene>
    <name evidence="5" type="ordered locus">STHERM_c06450</name>
</gene>
<dbReference type="SUPFAM" id="SSF53850">
    <property type="entry name" value="Periplasmic binding protein-like II"/>
    <property type="match status" value="1"/>
</dbReference>
<dbReference type="PANTHER" id="PTHR43649">
    <property type="entry name" value="ARABINOSE-BINDING PROTEIN-RELATED"/>
    <property type="match status" value="1"/>
</dbReference>
<dbReference type="Proteomes" id="UP000001296">
    <property type="component" value="Chromosome"/>
</dbReference>
<evidence type="ECO:0000313" key="6">
    <source>
        <dbReference type="Proteomes" id="UP000001296"/>
    </source>
</evidence>
<organism evidence="5 6">
    <name type="scientific">Winmispira thermophila (strain ATCC 49972 / DSM 6192 / RI 19.B1)</name>
    <name type="common">Spirochaeta thermophila</name>
    <dbReference type="NCBI Taxonomy" id="665571"/>
    <lineage>
        <taxon>Bacteria</taxon>
        <taxon>Pseudomonadati</taxon>
        <taxon>Spirochaetota</taxon>
        <taxon>Spirochaetia</taxon>
        <taxon>Winmispirales</taxon>
        <taxon>Winmispiraceae</taxon>
        <taxon>Winmispira</taxon>
    </lineage>
</organism>
<dbReference type="RefSeq" id="WP_013313445.1">
    <property type="nucleotide sequence ID" value="NC_014484.1"/>
</dbReference>
<dbReference type="eggNOG" id="COG1653">
    <property type="taxonomic scope" value="Bacteria"/>
</dbReference>
<dbReference type="KEGG" id="sta:STHERM_c06450"/>
<dbReference type="Pfam" id="PF01547">
    <property type="entry name" value="SBP_bac_1"/>
    <property type="match status" value="1"/>
</dbReference>
<proteinExistence type="inferred from homology"/>
<reference evidence="5 6" key="2">
    <citation type="journal article" date="2010" name="J. Bacteriol.">
        <title>Genome sequence of the polysaccharide-degrading, thermophilic anaerobe Spirochaeta thermophila DSM 6192.</title>
        <authorList>
            <person name="Angelov A."/>
            <person name="Liebl S."/>
            <person name="Ballschmiter M."/>
            <person name="Bomeke M."/>
            <person name="Lehmann R."/>
            <person name="Liesegang H."/>
            <person name="Daniel R."/>
            <person name="Liebl W."/>
        </authorList>
    </citation>
    <scope>NUCLEOTIDE SEQUENCE [LARGE SCALE GENOMIC DNA]</scope>
    <source>
        <strain evidence="6">ATCC 49972 / DSM 6192 / RI 19.B1</strain>
    </source>
</reference>
<evidence type="ECO:0000256" key="1">
    <source>
        <dbReference type="ARBA" id="ARBA00004418"/>
    </source>
</evidence>
<accession>E0RR26</accession>
<evidence type="ECO:0000313" key="5">
    <source>
        <dbReference type="EMBL" id="ADN01604.1"/>
    </source>
</evidence>
<dbReference type="PaxDb" id="665571-STHERM_c06450"/>
<dbReference type="AlphaFoldDB" id="E0RR26"/>
<dbReference type="HOGENOM" id="CLU_031285_7_0_12"/>
<dbReference type="EMBL" id="CP001698">
    <property type="protein sequence ID" value="ADN01604.1"/>
    <property type="molecule type" value="Genomic_DNA"/>
</dbReference>
<comment type="subcellular location">
    <subcellularLocation>
        <location evidence="1">Periplasm</location>
    </subcellularLocation>
</comment>
<dbReference type="PROSITE" id="PS51257">
    <property type="entry name" value="PROKAR_LIPOPROTEIN"/>
    <property type="match status" value="1"/>
</dbReference>
<protein>
    <submittedName>
        <fullName evidence="5">Transporter</fullName>
    </submittedName>
</protein>
<reference key="1">
    <citation type="submission" date="2009-08" db="EMBL/GenBank/DDBJ databases">
        <title>The genome sequence of Spirochaeta thermophila DSM6192.</title>
        <authorList>
            <person name="Angelov A."/>
            <person name="Mientus M."/>
            <person name="Wittenberg S."/>
            <person name="Lehmann R."/>
            <person name="Liesegang H."/>
            <person name="Daniel R."/>
            <person name="Liebl W."/>
        </authorList>
    </citation>
    <scope>NUCLEOTIDE SEQUENCE</scope>
    <source>
        <strain>DSM 6192</strain>
    </source>
</reference>
<keyword evidence="3" id="KW-0813">Transport</keyword>
<dbReference type="InterPro" id="IPR006059">
    <property type="entry name" value="SBP"/>
</dbReference>
<sequence>MRTRPYALLVMIGLILLVTACGKQEARKPQEPVAFEFWTSQTQSDRMATIQLLVDTFQATHPEITINVIPVEENDLPTQIHAASAAGTLPGLVEMGAENAVAFGAEGLLDTAAGTRVIEKVGKDRFYEGALTLVDDGSGTYYAVPFHGWVQGLWYRIDWFEEAGLKPPSTWEDMLEAARYFYKPEENQYGILVGTKPEVYAEQCFTHIALSNNARLFDRDGNLVFDSPEMREAIEFYAELAKYTPPGPQTWRARDYYFQNKLAMFFYSTYIMDDLALAEVAQGSLTGENFPELTGAEFDPELVNKTGFVPIITHTQPAGYGVVVTMGITKGLSEAQLSAVETFLLYLFSENAYVSYLHMAPGGMNPTIKGIAETDRFLEDPRGVYKRFGKEKLAQIISGLNSIQTFSIVEGRRIEAASTIFSKQIIPQMIYAITQEGVPIDQAMREAEQKMREIVEGR</sequence>